<name>A0A0A8YJD2_ARUDO</name>
<sequence length="70" mass="8212">MKLYTKVISCSAATNSWKTAYAFILQDHLIFNLNQLQVPITNFPYLWFIRAQNDPSKFLNVCQINFLLQL</sequence>
<evidence type="ECO:0000313" key="1">
    <source>
        <dbReference type="EMBL" id="JAD25638.1"/>
    </source>
</evidence>
<organism evidence="1">
    <name type="scientific">Arundo donax</name>
    <name type="common">Giant reed</name>
    <name type="synonym">Donax arundinaceus</name>
    <dbReference type="NCBI Taxonomy" id="35708"/>
    <lineage>
        <taxon>Eukaryota</taxon>
        <taxon>Viridiplantae</taxon>
        <taxon>Streptophyta</taxon>
        <taxon>Embryophyta</taxon>
        <taxon>Tracheophyta</taxon>
        <taxon>Spermatophyta</taxon>
        <taxon>Magnoliopsida</taxon>
        <taxon>Liliopsida</taxon>
        <taxon>Poales</taxon>
        <taxon>Poaceae</taxon>
        <taxon>PACMAD clade</taxon>
        <taxon>Arundinoideae</taxon>
        <taxon>Arundineae</taxon>
        <taxon>Arundo</taxon>
    </lineage>
</organism>
<proteinExistence type="predicted"/>
<reference evidence="1" key="1">
    <citation type="submission" date="2014-09" db="EMBL/GenBank/DDBJ databases">
        <authorList>
            <person name="Magalhaes I.L.F."/>
            <person name="Oliveira U."/>
            <person name="Santos F.R."/>
            <person name="Vidigal T.H.D.A."/>
            <person name="Brescovit A.D."/>
            <person name="Santos A.J."/>
        </authorList>
    </citation>
    <scope>NUCLEOTIDE SEQUENCE</scope>
    <source>
        <tissue evidence="1">Shoot tissue taken approximately 20 cm above the soil surface</tissue>
    </source>
</reference>
<dbReference type="AlphaFoldDB" id="A0A0A8YJD2"/>
<accession>A0A0A8YJD2</accession>
<dbReference type="EMBL" id="GBRH01272257">
    <property type="protein sequence ID" value="JAD25638.1"/>
    <property type="molecule type" value="Transcribed_RNA"/>
</dbReference>
<reference evidence="1" key="2">
    <citation type="journal article" date="2015" name="Data Brief">
        <title>Shoot transcriptome of the giant reed, Arundo donax.</title>
        <authorList>
            <person name="Barrero R.A."/>
            <person name="Guerrero F.D."/>
            <person name="Moolhuijzen P."/>
            <person name="Goolsby J.A."/>
            <person name="Tidwell J."/>
            <person name="Bellgard S.E."/>
            <person name="Bellgard M.I."/>
        </authorList>
    </citation>
    <scope>NUCLEOTIDE SEQUENCE</scope>
    <source>
        <tissue evidence="1">Shoot tissue taken approximately 20 cm above the soil surface</tissue>
    </source>
</reference>
<protein>
    <submittedName>
        <fullName evidence="1">Uncharacterized protein</fullName>
    </submittedName>
</protein>